<evidence type="ECO:0000256" key="10">
    <source>
        <dbReference type="ARBA" id="ARBA00022991"/>
    </source>
</evidence>
<dbReference type="PROSITE" id="PS50046">
    <property type="entry name" value="PHYTOCHROME_2"/>
    <property type="match status" value="1"/>
</dbReference>
<reference evidence="16 17" key="2">
    <citation type="journal article" date="2015" name="PLoS ONE">
        <title>Whole-Genome Optical Mapping and Finished Genome Sequence of Sphingobacterium deserti sp. nov., a New Species Isolated from the Western Desert of China.</title>
        <authorList>
            <person name="Teng C."/>
            <person name="Zhou Z."/>
            <person name="Molnar I."/>
            <person name="Li X."/>
            <person name="Tang R."/>
            <person name="Chen M."/>
            <person name="Wang L."/>
            <person name="Su S."/>
            <person name="Zhang W."/>
            <person name="Lin M."/>
        </authorList>
    </citation>
    <scope>NUCLEOTIDE SEQUENCE [LARGE SCALE GENOMIC DNA]</scope>
    <source>
        <strain evidence="17">ACCC05744</strain>
    </source>
</reference>
<name>A0A0B8T561_9SPHI</name>
<evidence type="ECO:0000259" key="15">
    <source>
        <dbReference type="PROSITE" id="PS50112"/>
    </source>
</evidence>
<dbReference type="GO" id="GO:0009584">
    <property type="term" value="P:detection of visible light"/>
    <property type="evidence" value="ECO:0007669"/>
    <property type="project" value="InterPro"/>
</dbReference>
<keyword evidence="6" id="KW-0597">Phosphoprotein</keyword>
<dbReference type="PANTHER" id="PTHR42878:SF15">
    <property type="entry name" value="BACTERIOPHYTOCHROME"/>
    <property type="match status" value="1"/>
</dbReference>
<dbReference type="InterPro" id="IPR036097">
    <property type="entry name" value="HisK_dim/P_sf"/>
</dbReference>
<dbReference type="GO" id="GO:0030295">
    <property type="term" value="F:protein kinase activator activity"/>
    <property type="evidence" value="ECO:0007669"/>
    <property type="project" value="TreeGrafter"/>
</dbReference>
<dbReference type="STRING" id="1229276.DI53_3629"/>
<keyword evidence="5" id="KW-0600">Photoreceptor protein</keyword>
<evidence type="ECO:0000256" key="8">
    <source>
        <dbReference type="ARBA" id="ARBA00022679"/>
    </source>
</evidence>
<dbReference type="SUPFAM" id="SSF47384">
    <property type="entry name" value="Homodimeric domain of signal transducing histidine kinase"/>
    <property type="match status" value="1"/>
</dbReference>
<dbReference type="InterPro" id="IPR001294">
    <property type="entry name" value="Phytochrome"/>
</dbReference>
<evidence type="ECO:0000256" key="11">
    <source>
        <dbReference type="ARBA" id="ARBA00023136"/>
    </source>
</evidence>
<keyword evidence="12" id="KW-0675">Receptor</keyword>
<evidence type="ECO:0000256" key="9">
    <source>
        <dbReference type="ARBA" id="ARBA00022777"/>
    </source>
</evidence>
<evidence type="ECO:0000256" key="3">
    <source>
        <dbReference type="ARBA" id="ARBA00011738"/>
    </source>
</evidence>
<dbReference type="CDD" id="cd00082">
    <property type="entry name" value="HisKA"/>
    <property type="match status" value="1"/>
</dbReference>
<evidence type="ECO:0000313" key="17">
    <source>
        <dbReference type="Proteomes" id="UP000031802"/>
    </source>
</evidence>
<evidence type="ECO:0000313" key="16">
    <source>
        <dbReference type="EMBL" id="KGE12589.1"/>
    </source>
</evidence>
<dbReference type="GO" id="GO:0016020">
    <property type="term" value="C:membrane"/>
    <property type="evidence" value="ECO:0007669"/>
    <property type="project" value="UniProtKB-SubCell"/>
</dbReference>
<evidence type="ECO:0000256" key="1">
    <source>
        <dbReference type="ARBA" id="ARBA00000085"/>
    </source>
</evidence>
<dbReference type="InterPro" id="IPR013654">
    <property type="entry name" value="PAS_2"/>
</dbReference>
<evidence type="ECO:0000259" key="14">
    <source>
        <dbReference type="PROSITE" id="PS50109"/>
    </source>
</evidence>
<dbReference type="SUPFAM" id="SSF55781">
    <property type="entry name" value="GAF domain-like"/>
    <property type="match status" value="2"/>
</dbReference>
<comment type="catalytic activity">
    <reaction evidence="1">
        <text>ATP + protein L-histidine = ADP + protein N-phospho-L-histidine.</text>
        <dbReference type="EC" id="2.7.13.3"/>
    </reaction>
</comment>
<dbReference type="Gene3D" id="3.30.565.10">
    <property type="entry name" value="Histidine kinase-like ATPase, C-terminal domain"/>
    <property type="match status" value="1"/>
</dbReference>
<dbReference type="Pfam" id="PF00512">
    <property type="entry name" value="HisKA"/>
    <property type="match status" value="1"/>
</dbReference>
<dbReference type="FunFam" id="3.30.565.10:FF:000006">
    <property type="entry name" value="Sensor histidine kinase WalK"/>
    <property type="match status" value="1"/>
</dbReference>
<evidence type="ECO:0000256" key="2">
    <source>
        <dbReference type="ARBA" id="ARBA00006402"/>
    </source>
</evidence>
<feature type="domain" description="Histidine kinase" evidence="14">
    <location>
        <begin position="524"/>
        <end position="735"/>
    </location>
</feature>
<dbReference type="EC" id="2.7.13.3" evidence="4"/>
<evidence type="ECO:0000256" key="6">
    <source>
        <dbReference type="ARBA" id="ARBA00022553"/>
    </source>
</evidence>
<evidence type="ECO:0000259" key="13">
    <source>
        <dbReference type="PROSITE" id="PS50046"/>
    </source>
</evidence>
<reference evidence="17" key="1">
    <citation type="submission" date="2014-04" db="EMBL/GenBank/DDBJ databases">
        <title>Whole-Genome optical mapping and complete genome sequence of Sphingobacterium deserti sp. nov., a new spaces isolated from desert in the west of China.</title>
        <authorList>
            <person name="Teng C."/>
            <person name="Zhou Z."/>
            <person name="Li X."/>
            <person name="Chen M."/>
            <person name="Lin M."/>
            <person name="Wang L."/>
            <person name="Su S."/>
            <person name="Zhang C."/>
            <person name="Zhang W."/>
        </authorList>
    </citation>
    <scope>NUCLEOTIDE SEQUENCE [LARGE SCALE GENOMIC DNA]</scope>
    <source>
        <strain evidence="17">ACCC05744</strain>
    </source>
</reference>
<dbReference type="InterPro" id="IPR029016">
    <property type="entry name" value="GAF-like_dom_sf"/>
</dbReference>
<keyword evidence="8" id="KW-0808">Transferase</keyword>
<dbReference type="InterPro" id="IPR043150">
    <property type="entry name" value="Phytochrome_PHY_sf"/>
</dbReference>
<dbReference type="Pfam" id="PF00360">
    <property type="entry name" value="PHY"/>
    <property type="match status" value="1"/>
</dbReference>
<dbReference type="PROSITE" id="PS50109">
    <property type="entry name" value="HIS_KIN"/>
    <property type="match status" value="1"/>
</dbReference>
<dbReference type="InterPro" id="IPR005467">
    <property type="entry name" value="His_kinase_dom"/>
</dbReference>
<protein>
    <recommendedName>
        <fullName evidence="4">histidine kinase</fullName>
        <ecNumber evidence="4">2.7.13.3</ecNumber>
    </recommendedName>
</protein>
<dbReference type="Gene3D" id="3.30.450.40">
    <property type="match status" value="1"/>
</dbReference>
<accession>A0A0B8T561</accession>
<proteinExistence type="inferred from homology"/>
<comment type="caution">
    <text evidence="16">The sequence shown here is derived from an EMBL/GenBank/DDBJ whole genome shotgun (WGS) entry which is preliminary data.</text>
</comment>
<dbReference type="Pfam" id="PF08446">
    <property type="entry name" value="PAS_2"/>
    <property type="match status" value="1"/>
</dbReference>
<dbReference type="InterPro" id="IPR035965">
    <property type="entry name" value="PAS-like_dom_sf"/>
</dbReference>
<dbReference type="RefSeq" id="WP_037503238.1">
    <property type="nucleotide sequence ID" value="NZ_JJMU01000066.1"/>
</dbReference>
<dbReference type="SMART" id="SM00388">
    <property type="entry name" value="HisKA"/>
    <property type="match status" value="1"/>
</dbReference>
<dbReference type="eggNOG" id="COG4251">
    <property type="taxonomic scope" value="Bacteria"/>
</dbReference>
<dbReference type="GO" id="GO:0009881">
    <property type="term" value="F:photoreceptor activity"/>
    <property type="evidence" value="ECO:0007669"/>
    <property type="project" value="UniProtKB-KW"/>
</dbReference>
<keyword evidence="10" id="KW-0157">Chromophore</keyword>
<evidence type="ECO:0000256" key="7">
    <source>
        <dbReference type="ARBA" id="ARBA00022606"/>
    </source>
</evidence>
<evidence type="ECO:0000256" key="5">
    <source>
        <dbReference type="ARBA" id="ARBA00022543"/>
    </source>
</evidence>
<dbReference type="GO" id="GO:0000155">
    <property type="term" value="F:phosphorelay sensor kinase activity"/>
    <property type="evidence" value="ECO:0007669"/>
    <property type="project" value="InterPro"/>
</dbReference>
<dbReference type="GO" id="GO:0000156">
    <property type="term" value="F:phosphorelay response regulator activity"/>
    <property type="evidence" value="ECO:0007669"/>
    <property type="project" value="TreeGrafter"/>
</dbReference>
<dbReference type="EMBL" id="JJMU01000066">
    <property type="protein sequence ID" value="KGE12589.1"/>
    <property type="molecule type" value="Genomic_DNA"/>
</dbReference>
<dbReference type="SUPFAM" id="SSF55785">
    <property type="entry name" value="PYP-like sensor domain (PAS domain)"/>
    <property type="match status" value="1"/>
</dbReference>
<keyword evidence="17" id="KW-1185">Reference proteome</keyword>
<dbReference type="SUPFAM" id="SSF55874">
    <property type="entry name" value="ATPase domain of HSP90 chaperone/DNA topoisomerase II/histidine kinase"/>
    <property type="match status" value="1"/>
</dbReference>
<dbReference type="PATRIC" id="fig|1229276.3.peg.3747"/>
<dbReference type="PROSITE" id="PS50112">
    <property type="entry name" value="PAS"/>
    <property type="match status" value="1"/>
</dbReference>
<dbReference type="Gene3D" id="3.30.450.270">
    <property type="match status" value="1"/>
</dbReference>
<dbReference type="InterPro" id="IPR013515">
    <property type="entry name" value="Phytochrome_cen-reg"/>
</dbReference>
<dbReference type="AlphaFoldDB" id="A0A0B8T561"/>
<dbReference type="SMART" id="SM00387">
    <property type="entry name" value="HATPase_c"/>
    <property type="match status" value="1"/>
</dbReference>
<keyword evidence="9" id="KW-0418">Kinase</keyword>
<dbReference type="Gene3D" id="3.30.450.20">
    <property type="entry name" value="PAS domain"/>
    <property type="match status" value="1"/>
</dbReference>
<dbReference type="Gene3D" id="1.10.287.130">
    <property type="match status" value="1"/>
</dbReference>
<comment type="similarity">
    <text evidence="2">In the N-terminal section; belongs to the phytochrome family.</text>
</comment>
<dbReference type="InterPro" id="IPR036890">
    <property type="entry name" value="HATPase_C_sf"/>
</dbReference>
<dbReference type="InterPro" id="IPR016132">
    <property type="entry name" value="Phyto_chromo_attachment"/>
</dbReference>
<dbReference type="InterPro" id="IPR003018">
    <property type="entry name" value="GAF"/>
</dbReference>
<dbReference type="InterPro" id="IPR003594">
    <property type="entry name" value="HATPase_dom"/>
</dbReference>
<dbReference type="InterPro" id="IPR000014">
    <property type="entry name" value="PAS"/>
</dbReference>
<evidence type="ECO:0000256" key="4">
    <source>
        <dbReference type="ARBA" id="ARBA00012438"/>
    </source>
</evidence>
<feature type="domain" description="PAS" evidence="15">
    <location>
        <begin position="26"/>
        <end position="65"/>
    </location>
</feature>
<keyword evidence="11" id="KW-0472">Membrane</keyword>
<dbReference type="GO" id="GO:0007234">
    <property type="term" value="P:osmosensory signaling via phosphorelay pathway"/>
    <property type="evidence" value="ECO:0007669"/>
    <property type="project" value="TreeGrafter"/>
</dbReference>
<dbReference type="Proteomes" id="UP000031802">
    <property type="component" value="Unassembled WGS sequence"/>
</dbReference>
<gene>
    <name evidence="16" type="ORF">DI53_3629</name>
</gene>
<feature type="domain" description="Phytochrome chromophore attachment site" evidence="13">
    <location>
        <begin position="144"/>
        <end position="302"/>
    </location>
</feature>
<keyword evidence="7" id="KW-0716">Sensory transduction</keyword>
<dbReference type="PANTHER" id="PTHR42878">
    <property type="entry name" value="TWO-COMPONENT HISTIDINE KINASE"/>
    <property type="match status" value="1"/>
</dbReference>
<dbReference type="Pfam" id="PF01590">
    <property type="entry name" value="GAF"/>
    <property type="match status" value="1"/>
</dbReference>
<evidence type="ECO:0000256" key="12">
    <source>
        <dbReference type="ARBA" id="ARBA00023170"/>
    </source>
</evidence>
<dbReference type="InterPro" id="IPR003661">
    <property type="entry name" value="HisK_dim/P_dom"/>
</dbReference>
<sequence length="737" mass="82537">MEINPQEWCSKEPIHIPGGVQPHGMLIAIDKTGVVQYVSENLAVASGIPAHEILGNNVRLLSEFFGKKASSNFVMDLIELASQDEQMRPLNPYAIRMGDTPFNLIITQSDSLYILDIEPEESNLFEDPQNLVGASLSQMLADRDLDTILENTVVQIRKVIGYDRVMIYKFHRDGHGEVVAEDYAMELESWLGLHYPAADIPAQARELYKVNLVRLIADVGSSPAALLSNNDAPLNLTGSSLRAVSPMHIRYLKNMNVASSFSVSIIVDGALWGLIACHNYSPRFINFRQRETAKLIGQVLSSCVGMRDQEAVQKERIKLQGIIMEVTRSLQHNDRIPALVDDCGEEILRGFRASGFVLYFEGGIYSVGNVPTADQIEQIANQFAVVDDHSYIRSNKAMRDFTFTEFDNVSFAGVLSCRLTHGIKDCLILFRPEQASTVKWAGDPTKLISIDEEGQPFISPRNSFDQWVQECSGQAEDWTDVEIEVFVKIRDELNFAIGRKIEELRLLNEKLRDAYAELDSFTYTVSHDLKTPLTAIRAYAELIQRKSTEPTVFDMAEKIRLSAVRLNQMVQTVLEYSKVGQKFVNKQRVDMAVLITEIKDHLLMGRVNDNLNLEVVNTPELEGDPILLFQVFLNVIENAVKYSHKQHVPTVIIEGASTDQETIYRITDNGVGISVQQQDKIFDLFSRVGDVGEFEGTGVGLATVRKIMTRHGAEITVESTLGSGSTFILRFPKEIVA</sequence>
<dbReference type="GO" id="GO:0006355">
    <property type="term" value="P:regulation of DNA-templated transcription"/>
    <property type="evidence" value="ECO:0007669"/>
    <property type="project" value="InterPro"/>
</dbReference>
<dbReference type="PRINTS" id="PR01033">
    <property type="entry name" value="PHYTOCHROME"/>
</dbReference>
<comment type="subunit">
    <text evidence="3">Homodimer.</text>
</comment>
<dbReference type="InterPro" id="IPR050351">
    <property type="entry name" value="BphY/WalK/GraS-like"/>
</dbReference>
<organism evidence="16 17">
    <name type="scientific">Sphingobacterium deserti</name>
    <dbReference type="NCBI Taxonomy" id="1229276"/>
    <lineage>
        <taxon>Bacteria</taxon>
        <taxon>Pseudomonadati</taxon>
        <taxon>Bacteroidota</taxon>
        <taxon>Sphingobacteriia</taxon>
        <taxon>Sphingobacteriales</taxon>
        <taxon>Sphingobacteriaceae</taxon>
        <taxon>Sphingobacterium</taxon>
    </lineage>
</organism>
<dbReference type="Pfam" id="PF02518">
    <property type="entry name" value="HATPase_c"/>
    <property type="match status" value="1"/>
</dbReference>
<dbReference type="SMART" id="SM00065">
    <property type="entry name" value="GAF"/>
    <property type="match status" value="1"/>
</dbReference>